<gene>
    <name evidence="2" type="ORF">EI167_11555</name>
</gene>
<comment type="caution">
    <text evidence="2">The sequence shown here is derived from an EMBL/GenBank/DDBJ whole genome shotgun (WGS) entry which is preliminary data.</text>
</comment>
<sequence length="82" mass="9333">MGSPPLSKQISENALELARLSSFRAAYFGNIDNWNTWLDTPNVQFDNQPPRTIMTSIRGRELIRCSMGLQRNGCVSYRPETI</sequence>
<keyword evidence="3" id="KW-1185">Reference proteome</keyword>
<dbReference type="EMBL" id="RRZA01000032">
    <property type="protein sequence ID" value="MBE0458075.1"/>
    <property type="molecule type" value="Genomic_DNA"/>
</dbReference>
<organism evidence="2 3">
    <name type="scientific">Pseudoalteromonas prydzensis</name>
    <dbReference type="NCBI Taxonomy" id="182141"/>
    <lineage>
        <taxon>Bacteria</taxon>
        <taxon>Pseudomonadati</taxon>
        <taxon>Pseudomonadota</taxon>
        <taxon>Gammaproteobacteria</taxon>
        <taxon>Alteromonadales</taxon>
        <taxon>Pseudoalteromonadaceae</taxon>
        <taxon>Pseudoalteromonas</taxon>
    </lineage>
</organism>
<evidence type="ECO:0000313" key="3">
    <source>
        <dbReference type="Proteomes" id="UP000707245"/>
    </source>
</evidence>
<evidence type="ECO:0000259" key="1">
    <source>
        <dbReference type="Pfam" id="PF09722"/>
    </source>
</evidence>
<proteinExistence type="predicted"/>
<feature type="domain" description="Antitoxin Xre/MbcA/ParS-like toxin-binding" evidence="1">
    <location>
        <begin position="26"/>
        <end position="64"/>
    </location>
</feature>
<dbReference type="InterPro" id="IPR024467">
    <property type="entry name" value="Xre/MbcA/ParS-like_toxin-bd"/>
</dbReference>
<reference evidence="2 3" key="1">
    <citation type="submission" date="2020-07" db="EMBL/GenBank/DDBJ databases">
        <title>Halophilic bacteria isolated from french cheeses.</title>
        <authorList>
            <person name="Kothe C.I."/>
            <person name="Farah-Kraiem B."/>
            <person name="Renault P."/>
            <person name="Dridi B."/>
        </authorList>
    </citation>
    <scope>NUCLEOTIDE SEQUENCE [LARGE SCALE GENOMIC DNA]</scope>
    <source>
        <strain evidence="2 3">FME14</strain>
    </source>
</reference>
<protein>
    <submittedName>
        <fullName evidence="2">DUF2384 domain-containing protein</fullName>
    </submittedName>
</protein>
<evidence type="ECO:0000313" key="2">
    <source>
        <dbReference type="EMBL" id="MBE0458075.1"/>
    </source>
</evidence>
<accession>A0ABR9FMM0</accession>
<dbReference type="Pfam" id="PF09722">
    <property type="entry name" value="Xre_MbcA_ParS_C"/>
    <property type="match status" value="1"/>
</dbReference>
<dbReference type="Proteomes" id="UP000707245">
    <property type="component" value="Unassembled WGS sequence"/>
</dbReference>
<name>A0ABR9FMM0_9GAMM</name>